<dbReference type="AlphaFoldDB" id="F7SXQ2"/>
<dbReference type="OrthoDB" id="111944at2"/>
<dbReference type="HOGENOM" id="CLU_101365_0_0_4"/>
<protein>
    <submittedName>
        <fullName evidence="1">Uncharacterized protein</fullName>
    </submittedName>
</protein>
<dbReference type="eggNOG" id="ENOG5031JWC">
    <property type="taxonomic scope" value="Bacteria"/>
</dbReference>
<name>F7SXQ2_9BURK</name>
<gene>
    <name evidence="1" type="ORF">AXXA_07250</name>
</gene>
<dbReference type="Proteomes" id="UP000004853">
    <property type="component" value="Unassembled WGS sequence"/>
</dbReference>
<sequence length="224" mass="24269">MTPISTQTDLIDVMTGSPEEVGQRLKRVHAAQVVAIGLEHVSAKEAGRIGETLARFVQLVNLSVVRNERETLESLVDALMPKDPPSPAQLKEAAMLAKARTAVLREGNWLTAAEIANLAGFSSSNRSAQPNKWKRDGLIFAIRHLGIDYFPAYGLDLEGGYRPLKAMANVIEILGDSKDSWGLAYWFSSANSLLGGARPQDVLAKRPDRVIAAAMDEVQVAVHG</sequence>
<dbReference type="EMBL" id="AFRQ01000032">
    <property type="protein sequence ID" value="EGP47072.1"/>
    <property type="molecule type" value="Genomic_DNA"/>
</dbReference>
<proteinExistence type="predicted"/>
<comment type="caution">
    <text evidence="1">The sequence shown here is derived from an EMBL/GenBank/DDBJ whole genome shotgun (WGS) entry which is preliminary data.</text>
</comment>
<reference evidence="1 2" key="1">
    <citation type="submission" date="2011-06" db="EMBL/GenBank/DDBJ databases">
        <authorList>
            <person name="Bador J."/>
            <person name="Amoureux L."/>
            <person name="Neuwirth C."/>
        </authorList>
    </citation>
    <scope>NUCLEOTIDE SEQUENCE [LARGE SCALE GENOMIC DNA]</scope>
    <source>
        <strain evidence="1 2">AXX-A</strain>
    </source>
</reference>
<evidence type="ECO:0000313" key="1">
    <source>
        <dbReference type="EMBL" id="EGP47072.1"/>
    </source>
</evidence>
<dbReference type="RefSeq" id="WP_006391511.1">
    <property type="nucleotide sequence ID" value="NZ_GL982453.1"/>
</dbReference>
<evidence type="ECO:0000313" key="2">
    <source>
        <dbReference type="Proteomes" id="UP000004853"/>
    </source>
</evidence>
<accession>F7SXQ2</accession>
<organism evidence="1 2">
    <name type="scientific">Achromobacter insuavis AXX-A</name>
    <dbReference type="NCBI Taxonomy" id="1003200"/>
    <lineage>
        <taxon>Bacteria</taxon>
        <taxon>Pseudomonadati</taxon>
        <taxon>Pseudomonadota</taxon>
        <taxon>Betaproteobacteria</taxon>
        <taxon>Burkholderiales</taxon>
        <taxon>Alcaligenaceae</taxon>
        <taxon>Achromobacter</taxon>
    </lineage>
</organism>